<reference evidence="2 3" key="1">
    <citation type="submission" date="2023-04" db="EMBL/GenBank/DDBJ databases">
        <title>Marinoamorphus aggregata gen. nov., sp. Nov., isolate from tissue of brittle star Ophioplocus japonicus.</title>
        <authorList>
            <person name="Kawano K."/>
            <person name="Sawayama S."/>
            <person name="Nakagawa S."/>
        </authorList>
    </citation>
    <scope>NUCLEOTIDE SEQUENCE [LARGE SCALE GENOMIC DNA]</scope>
    <source>
        <strain evidence="2 3">NKW23</strain>
    </source>
</reference>
<evidence type="ECO:0000256" key="1">
    <source>
        <dbReference type="SAM" id="SignalP"/>
    </source>
</evidence>
<accession>A0ABQ6LM08</accession>
<feature type="signal peptide" evidence="1">
    <location>
        <begin position="1"/>
        <end position="21"/>
    </location>
</feature>
<dbReference type="EMBL" id="BSYI01000032">
    <property type="protein sequence ID" value="GMG84241.1"/>
    <property type="molecule type" value="Genomic_DNA"/>
</dbReference>
<name>A0ABQ6LM08_9RHOB</name>
<keyword evidence="1" id="KW-0732">Signal</keyword>
<feature type="chain" id="PRO_5046576608" evidence="1">
    <location>
        <begin position="22"/>
        <end position="43"/>
    </location>
</feature>
<evidence type="ECO:0000313" key="3">
    <source>
        <dbReference type="Proteomes" id="UP001239909"/>
    </source>
</evidence>
<evidence type="ECO:0000313" key="2">
    <source>
        <dbReference type="EMBL" id="GMG84241.1"/>
    </source>
</evidence>
<protein>
    <submittedName>
        <fullName evidence="2">Uncharacterized protein</fullName>
    </submittedName>
</protein>
<keyword evidence="3" id="KW-1185">Reference proteome</keyword>
<proteinExistence type="predicted"/>
<organism evidence="2 3">
    <name type="scientific">Paralimibaculum aggregatum</name>
    <dbReference type="NCBI Taxonomy" id="3036245"/>
    <lineage>
        <taxon>Bacteria</taxon>
        <taxon>Pseudomonadati</taxon>
        <taxon>Pseudomonadota</taxon>
        <taxon>Alphaproteobacteria</taxon>
        <taxon>Rhodobacterales</taxon>
        <taxon>Paracoccaceae</taxon>
        <taxon>Paralimibaculum</taxon>
    </lineage>
</organism>
<dbReference type="RefSeq" id="WP_285673238.1">
    <property type="nucleotide sequence ID" value="NZ_BSYI01000032.1"/>
</dbReference>
<dbReference type="Proteomes" id="UP001239909">
    <property type="component" value="Unassembled WGS sequence"/>
</dbReference>
<sequence length="43" mass="4287">MKAFLIAVLAMAAIAAGADYALDHYAGFSAADVASGDSVRLGN</sequence>
<gene>
    <name evidence="2" type="ORF">LNKW23_34560</name>
</gene>
<comment type="caution">
    <text evidence="2">The sequence shown here is derived from an EMBL/GenBank/DDBJ whole genome shotgun (WGS) entry which is preliminary data.</text>
</comment>